<dbReference type="PANTHER" id="PTHR13522:SF3">
    <property type="entry name" value="U6 SNRNA PHOSPHODIESTERASE 1"/>
    <property type="match status" value="1"/>
</dbReference>
<evidence type="ECO:0000313" key="11">
    <source>
        <dbReference type="Proteomes" id="UP001108240"/>
    </source>
</evidence>
<reference evidence="10" key="1">
    <citation type="submission" date="2025-08" db="UniProtKB">
        <authorList>
            <consortium name="Ensembl"/>
        </authorList>
    </citation>
    <scope>IDENTIFICATION</scope>
</reference>
<evidence type="ECO:0000256" key="3">
    <source>
        <dbReference type="ARBA" id="ARBA00023239"/>
    </source>
</evidence>
<dbReference type="Gene3D" id="3.90.1140.10">
    <property type="entry name" value="Cyclic phosphodiesterase"/>
    <property type="match status" value="1"/>
</dbReference>
<evidence type="ECO:0000256" key="6">
    <source>
        <dbReference type="ARBA" id="ARBA00029305"/>
    </source>
</evidence>
<dbReference type="FunFam" id="3.90.1140.10:FF:000002">
    <property type="entry name" value="U6 snRNA phosphodiesterase"/>
    <property type="match status" value="1"/>
</dbReference>
<dbReference type="HAMAP" id="MF_03040">
    <property type="entry name" value="USB1"/>
    <property type="match status" value="1"/>
</dbReference>
<sequence>MLDCMGSETTRTTTLWGELNAHSRHTEVLQMCVHWTKASDQSRAITWRHTVSSISTILAGRCEETATFVFNGSTLHETVITSVITDSSSSEDETENTSKDDSSPLRKRGKLDTENSSISEPLDHGSVKRKAVKSAHSAPRLPLPDSVKEMFRESEEQWIDKSEAHGGRLRSFQHERGNWATCVFCPYDPEEAFLELLNEMMALAATHGIPLTLSEEFHLSLSKTVVLRHHWIQPFIQSIRTGLTQFQKFFCLADKLKVYSNAEKTRTFLGMEISTGKTQLLELIKIVDETMTEFNLSTFYKDPSFHISLAWCVGDHVERLKKTCLSEMQCLIDTHEDGPFYIQLNCTELRCKSGNKVFLFPLQ</sequence>
<comment type="similarity">
    <text evidence="8">Belongs to the 2H phosphoesterase superfamily. USB1 family.</text>
</comment>
<evidence type="ECO:0000256" key="7">
    <source>
        <dbReference type="ARBA" id="ARBA00046102"/>
    </source>
</evidence>
<evidence type="ECO:0000256" key="2">
    <source>
        <dbReference type="ARBA" id="ARBA00022801"/>
    </source>
</evidence>
<gene>
    <name evidence="8" type="primary">USB1</name>
</gene>
<accession>A0A9J7YYJ1</accession>
<dbReference type="GO" id="GO:0043484">
    <property type="term" value="P:regulation of RNA splicing"/>
    <property type="evidence" value="ECO:0007669"/>
    <property type="project" value="Ensembl"/>
</dbReference>
<protein>
    <recommendedName>
        <fullName evidence="8">U6 snRNA phosphodiesterase</fullName>
        <ecNumber evidence="8">3.1.4.-</ecNumber>
    </recommendedName>
</protein>
<name>A0A9J7YYJ1_CYPCA</name>
<dbReference type="Ensembl" id="ENSCCRT00000112246.1">
    <property type="protein sequence ID" value="ENSCCRP00000123663.1"/>
    <property type="gene ID" value="ENSCCRG00000004940.2"/>
</dbReference>
<dbReference type="GO" id="GO:0030223">
    <property type="term" value="P:neutrophil differentiation"/>
    <property type="evidence" value="ECO:0007669"/>
    <property type="project" value="Ensembl"/>
</dbReference>
<dbReference type="Pfam" id="PF09749">
    <property type="entry name" value="HVSL"/>
    <property type="match status" value="1"/>
</dbReference>
<dbReference type="PANTHER" id="PTHR13522">
    <property type="entry name" value="U6 SNRNA PHOSPHODIESTERASE 1"/>
    <property type="match status" value="1"/>
</dbReference>
<dbReference type="GO" id="GO:0016829">
    <property type="term" value="F:lyase activity"/>
    <property type="evidence" value="ECO:0007669"/>
    <property type="project" value="UniProtKB-KW"/>
</dbReference>
<evidence type="ECO:0000256" key="5">
    <source>
        <dbReference type="ARBA" id="ARBA00029300"/>
    </source>
</evidence>
<feature type="region of interest" description="Disordered" evidence="9">
    <location>
        <begin position="85"/>
        <end position="146"/>
    </location>
</feature>
<dbReference type="GO" id="GO:1990838">
    <property type="term" value="F:poly(U)-specific exoribonuclease activity, producing 3' uridine cyclic phosphate ends"/>
    <property type="evidence" value="ECO:0007669"/>
    <property type="project" value="UniProtKB-UniRule"/>
</dbReference>
<evidence type="ECO:0000313" key="10">
    <source>
        <dbReference type="Ensembl" id="ENSCCRP00000123663.1"/>
    </source>
</evidence>
<comment type="function">
    <text evidence="7">3'-5' RNA exonuclease that trims the 3' end of oligo(U) and oligo(A) tracts of the pre-U6 small nuclear RNA (snRNA) molecule, leading to the formation of a mature U6 snRNA 3' end-terminated with a 2',3'-cyclic phosphate. Participates in the U6 snRNA 3' end processing that prevents U6 snRNA degradation. In addition also removes uridines from the 3' end of U6atac snRNA and possibly the vault RNA VTRNA1-1.</text>
</comment>
<dbReference type="GO" id="GO:0034477">
    <property type="term" value="P:U6 snRNA 3'-end processing"/>
    <property type="evidence" value="ECO:0007669"/>
    <property type="project" value="UniProtKB-UniRule"/>
</dbReference>
<feature type="active site" description="Proton donor/acceptor" evidence="8">
    <location>
        <position position="218"/>
    </location>
</feature>
<reference evidence="10" key="2">
    <citation type="submission" date="2025-09" db="UniProtKB">
        <authorList>
            <consortium name="Ensembl"/>
        </authorList>
    </citation>
    <scope>IDENTIFICATION</scope>
</reference>
<keyword evidence="11" id="KW-1185">Reference proteome</keyword>
<comment type="catalytic activity">
    <reaction evidence="5">
        <text>a 3'-end uridylyl-uridine-RNA = a 3'-end 2',3'-cyclophospho-uridine-RNA + uridine</text>
        <dbReference type="Rhea" id="RHEA:46052"/>
        <dbReference type="Rhea" id="RHEA-COMP:17384"/>
        <dbReference type="Rhea" id="RHEA-COMP:17385"/>
        <dbReference type="ChEBI" id="CHEBI:16704"/>
        <dbReference type="ChEBI" id="CHEBI:85643"/>
        <dbReference type="ChEBI" id="CHEBI:85644"/>
    </reaction>
    <physiologicalReaction direction="left-to-right" evidence="5">
        <dbReference type="Rhea" id="RHEA:46053"/>
    </physiologicalReaction>
</comment>
<comment type="function">
    <text evidence="8">Phosphodiesterase responsible for the U6 snRNA 3' end processing. Acts as an exoribonuclease (RNase) responsible for trimming the poly(U) tract of the last nucleotides in the pre-U6 snRNA molecule, leading to the formation of mature U6 snRNA.</text>
</comment>
<evidence type="ECO:0000256" key="4">
    <source>
        <dbReference type="ARBA" id="ARBA00023242"/>
    </source>
</evidence>
<comment type="subcellular location">
    <subcellularLocation>
        <location evidence="8">Nucleus</location>
    </subcellularLocation>
</comment>
<keyword evidence="3" id="KW-0456">Lyase</keyword>
<keyword evidence="1 8" id="KW-0540">Nuclease</keyword>
<evidence type="ECO:0000256" key="8">
    <source>
        <dbReference type="HAMAP-Rule" id="MF_03040"/>
    </source>
</evidence>
<comment type="catalytic activity">
    <reaction evidence="6">
        <text>a 3'-end uridylyl-adenosine-RNA = a 3'-end 2',3'-cyclophospho-uridine-RNA + adenosine</text>
        <dbReference type="Rhea" id="RHEA:67896"/>
        <dbReference type="Rhea" id="RHEA-COMP:17385"/>
        <dbReference type="Rhea" id="RHEA-COMP:17386"/>
        <dbReference type="ChEBI" id="CHEBI:16335"/>
        <dbReference type="ChEBI" id="CHEBI:85644"/>
        <dbReference type="ChEBI" id="CHEBI:176518"/>
    </reaction>
    <physiologicalReaction direction="left-to-right" evidence="6">
        <dbReference type="Rhea" id="RHEA:67897"/>
    </physiologicalReaction>
</comment>
<dbReference type="EC" id="3.1.4.-" evidence="8"/>
<dbReference type="AlphaFoldDB" id="A0A9J7YYJ1"/>
<dbReference type="InterPro" id="IPR027521">
    <property type="entry name" value="Usb1"/>
</dbReference>
<dbReference type="Proteomes" id="UP001108240">
    <property type="component" value="Unplaced"/>
</dbReference>
<dbReference type="GO" id="GO:0005634">
    <property type="term" value="C:nucleus"/>
    <property type="evidence" value="ECO:0007669"/>
    <property type="project" value="UniProtKB-SubCell"/>
</dbReference>
<keyword evidence="4 8" id="KW-0539">Nucleus</keyword>
<organism evidence="10 11">
    <name type="scientific">Cyprinus carpio carpio</name>
    <dbReference type="NCBI Taxonomy" id="630221"/>
    <lineage>
        <taxon>Eukaryota</taxon>
        <taxon>Metazoa</taxon>
        <taxon>Chordata</taxon>
        <taxon>Craniata</taxon>
        <taxon>Vertebrata</taxon>
        <taxon>Euteleostomi</taxon>
        <taxon>Actinopterygii</taxon>
        <taxon>Neopterygii</taxon>
        <taxon>Teleostei</taxon>
        <taxon>Ostariophysi</taxon>
        <taxon>Cypriniformes</taxon>
        <taxon>Cyprinidae</taxon>
        <taxon>Cyprininae</taxon>
        <taxon>Cyprinus</taxon>
    </lineage>
</organism>
<evidence type="ECO:0000256" key="9">
    <source>
        <dbReference type="SAM" id="MobiDB-lite"/>
    </source>
</evidence>
<keyword evidence="2 8" id="KW-0378">Hydrolase</keyword>
<proteinExistence type="inferred from homology"/>
<feature type="active site" description="Proton donor/acceptor" evidence="8">
    <location>
        <position position="306"/>
    </location>
</feature>
<evidence type="ECO:0000256" key="1">
    <source>
        <dbReference type="ARBA" id="ARBA00022722"/>
    </source>
</evidence>
<dbReference type="GeneTree" id="ENSGT00390000004596"/>
<dbReference type="OMA" id="EHVDGNY"/>